<accession>A0A922MKQ8</accession>
<dbReference type="PANTHER" id="PTHR24252:SF7">
    <property type="entry name" value="HYALIN"/>
    <property type="match status" value="1"/>
</dbReference>
<feature type="compositionally biased region" description="Polar residues" evidence="2">
    <location>
        <begin position="1"/>
        <end position="12"/>
    </location>
</feature>
<dbReference type="Gene3D" id="2.40.10.10">
    <property type="entry name" value="Trypsin-like serine proteases"/>
    <property type="match status" value="1"/>
</dbReference>
<protein>
    <recommendedName>
        <fullName evidence="4">Peptidase S1 domain-containing protein</fullName>
    </recommendedName>
</protein>
<dbReference type="InterPro" id="IPR009003">
    <property type="entry name" value="Peptidase_S1_PA"/>
</dbReference>
<organism evidence="5 6">
    <name type="scientific">Spodoptera exigua</name>
    <name type="common">Beet armyworm</name>
    <name type="synonym">Noctua fulgens</name>
    <dbReference type="NCBI Taxonomy" id="7107"/>
    <lineage>
        <taxon>Eukaryota</taxon>
        <taxon>Metazoa</taxon>
        <taxon>Ecdysozoa</taxon>
        <taxon>Arthropoda</taxon>
        <taxon>Hexapoda</taxon>
        <taxon>Insecta</taxon>
        <taxon>Pterygota</taxon>
        <taxon>Neoptera</taxon>
        <taxon>Endopterygota</taxon>
        <taxon>Lepidoptera</taxon>
        <taxon>Glossata</taxon>
        <taxon>Ditrysia</taxon>
        <taxon>Noctuoidea</taxon>
        <taxon>Noctuidae</taxon>
        <taxon>Amphipyrinae</taxon>
        <taxon>Spodoptera</taxon>
    </lineage>
</organism>
<dbReference type="PANTHER" id="PTHR24252">
    <property type="entry name" value="ACROSIN-RELATED"/>
    <property type="match status" value="1"/>
</dbReference>
<dbReference type="PROSITE" id="PS00135">
    <property type="entry name" value="TRYPSIN_SER"/>
    <property type="match status" value="1"/>
</dbReference>
<proteinExistence type="predicted"/>
<evidence type="ECO:0000259" key="4">
    <source>
        <dbReference type="Pfam" id="PF00089"/>
    </source>
</evidence>
<dbReference type="Pfam" id="PF00089">
    <property type="entry name" value="Trypsin"/>
    <property type="match status" value="1"/>
</dbReference>
<evidence type="ECO:0000256" key="2">
    <source>
        <dbReference type="SAM" id="MobiDB-lite"/>
    </source>
</evidence>
<dbReference type="InterPro" id="IPR001254">
    <property type="entry name" value="Trypsin_dom"/>
</dbReference>
<feature type="region of interest" description="Disordered" evidence="2">
    <location>
        <begin position="1"/>
        <end position="31"/>
    </location>
</feature>
<dbReference type="Proteomes" id="UP000814243">
    <property type="component" value="Unassembled WGS sequence"/>
</dbReference>
<evidence type="ECO:0000256" key="3">
    <source>
        <dbReference type="SAM" id="Phobius"/>
    </source>
</evidence>
<dbReference type="SUPFAM" id="SSF50494">
    <property type="entry name" value="Trypsin-like serine proteases"/>
    <property type="match status" value="1"/>
</dbReference>
<evidence type="ECO:0000256" key="1">
    <source>
        <dbReference type="ARBA" id="ARBA00023157"/>
    </source>
</evidence>
<feature type="compositionally biased region" description="Basic and acidic residues" evidence="2">
    <location>
        <begin position="13"/>
        <end position="31"/>
    </location>
</feature>
<reference evidence="5" key="1">
    <citation type="journal article" date="2021" name="G3 (Bethesda)">
        <title>Genome and transcriptome analysis of the beet armyworm Spodoptera exigua reveals targets for pest control. .</title>
        <authorList>
            <person name="Simon S."/>
            <person name="Breeschoten T."/>
            <person name="Jansen H.J."/>
            <person name="Dirks R.P."/>
            <person name="Schranz M.E."/>
            <person name="Ros V.I.D."/>
        </authorList>
    </citation>
    <scope>NUCLEOTIDE SEQUENCE</scope>
    <source>
        <strain evidence="5">TB_SE_WUR_2020</strain>
    </source>
</reference>
<feature type="transmembrane region" description="Helical" evidence="3">
    <location>
        <begin position="172"/>
        <end position="191"/>
    </location>
</feature>
<dbReference type="InterPro" id="IPR043504">
    <property type="entry name" value="Peptidase_S1_PA_chymotrypsin"/>
</dbReference>
<feature type="domain" description="Peptidase S1" evidence="4">
    <location>
        <begin position="71"/>
        <end position="169"/>
    </location>
</feature>
<dbReference type="AlphaFoldDB" id="A0A922MKQ8"/>
<sequence>MRYNVRVSNDSNRQTDRKNGDELRKSDNERGRGNALTLPLMMVICAGSTDGRHRSLCDMYIDFINKPPDQHRHTKLSVYEITIKHNVDAISYHLDCSIISMTSHWKVQSVWLSLIIMYHVYTVRDWEGRDDIIRGDSGGPLQCRSGGRWELRGLTSFGSGCARRGVPDVTPMLLIMSPGSMLMFTLVNACYQKLRVTVKRTT</sequence>
<keyword evidence="3" id="KW-0812">Transmembrane</keyword>
<comment type="caution">
    <text evidence="5">The sequence shown here is derived from an EMBL/GenBank/DDBJ whole genome shotgun (WGS) entry which is preliminary data.</text>
</comment>
<dbReference type="GO" id="GO:0004252">
    <property type="term" value="F:serine-type endopeptidase activity"/>
    <property type="evidence" value="ECO:0007669"/>
    <property type="project" value="InterPro"/>
</dbReference>
<keyword evidence="1" id="KW-1015">Disulfide bond</keyword>
<dbReference type="InterPro" id="IPR033116">
    <property type="entry name" value="TRYPSIN_SER"/>
</dbReference>
<keyword evidence="3" id="KW-0472">Membrane</keyword>
<gene>
    <name evidence="5" type="ORF">HF086_005198</name>
</gene>
<evidence type="ECO:0000313" key="6">
    <source>
        <dbReference type="Proteomes" id="UP000814243"/>
    </source>
</evidence>
<name>A0A922MKQ8_SPOEX</name>
<keyword evidence="3" id="KW-1133">Transmembrane helix</keyword>
<evidence type="ECO:0000313" key="5">
    <source>
        <dbReference type="EMBL" id="KAH9638205.1"/>
    </source>
</evidence>
<dbReference type="EMBL" id="JACEFF010000412">
    <property type="protein sequence ID" value="KAH9638205.1"/>
    <property type="molecule type" value="Genomic_DNA"/>
</dbReference>
<dbReference type="GO" id="GO:0006508">
    <property type="term" value="P:proteolysis"/>
    <property type="evidence" value="ECO:0007669"/>
    <property type="project" value="InterPro"/>
</dbReference>